<dbReference type="PANTHER" id="PTHR43133">
    <property type="entry name" value="RNA POLYMERASE ECF-TYPE SIGMA FACTO"/>
    <property type="match status" value="1"/>
</dbReference>
<dbReference type="InterPro" id="IPR014327">
    <property type="entry name" value="RNA_pol_sigma70_bacteroid"/>
</dbReference>
<keyword evidence="3" id="KW-0731">Sigma factor</keyword>
<dbReference type="GO" id="GO:0016987">
    <property type="term" value="F:sigma factor activity"/>
    <property type="evidence" value="ECO:0007669"/>
    <property type="project" value="UniProtKB-KW"/>
</dbReference>
<keyword evidence="4" id="KW-0804">Transcription</keyword>
<dbReference type="InterPro" id="IPR013249">
    <property type="entry name" value="RNA_pol_sigma70_r4_t2"/>
</dbReference>
<dbReference type="InterPro" id="IPR013325">
    <property type="entry name" value="RNA_pol_sigma_r2"/>
</dbReference>
<dbReference type="InterPro" id="IPR007627">
    <property type="entry name" value="RNA_pol_sigma70_r2"/>
</dbReference>
<dbReference type="NCBIfam" id="TIGR02985">
    <property type="entry name" value="Sig70_bacteroi1"/>
    <property type="match status" value="1"/>
</dbReference>
<sequence length="206" mass="24058">MVFSNKFPTFTPVSFELILIMIVEPEVVGEFASGSHEAFHKIFKLFYPKVYAFIRGFIKDLDDSEDLTQIVFIKLWNKRAIFHKVHHFDSYLFMLTKYTVFNYITTKKVSRFTSEDNVPEISDEYTPYDKLIAKDLQLLIDMVVNEMPPKRKMIYKLSRIKGLSNEQIAEKLGIQKKTVENHLNIALNELRDALALSILVYLILPV</sequence>
<dbReference type="Pfam" id="PF08281">
    <property type="entry name" value="Sigma70_r4_2"/>
    <property type="match status" value="1"/>
</dbReference>
<dbReference type="Gene3D" id="1.10.10.10">
    <property type="entry name" value="Winged helix-like DNA-binding domain superfamily/Winged helix DNA-binding domain"/>
    <property type="match status" value="1"/>
</dbReference>
<dbReference type="RefSeq" id="WP_229093929.1">
    <property type="nucleotide sequence ID" value="NZ_CAXTCG010000137.1"/>
</dbReference>
<dbReference type="InterPro" id="IPR000792">
    <property type="entry name" value="Tscrpt_reg_LuxR_C"/>
</dbReference>
<comment type="similarity">
    <text evidence="1">Belongs to the sigma-70 factor family. ECF subfamily.</text>
</comment>
<dbReference type="SUPFAM" id="SSF88659">
    <property type="entry name" value="Sigma3 and sigma4 domains of RNA polymerase sigma factors"/>
    <property type="match status" value="1"/>
</dbReference>
<accession>A0A0P0L8J9</accession>
<dbReference type="PANTHER" id="PTHR43133:SF46">
    <property type="entry name" value="RNA POLYMERASE SIGMA-70 FACTOR ECF SUBFAMILY"/>
    <property type="match status" value="1"/>
</dbReference>
<dbReference type="NCBIfam" id="TIGR02937">
    <property type="entry name" value="sigma70-ECF"/>
    <property type="match status" value="1"/>
</dbReference>
<dbReference type="GO" id="GO:0003677">
    <property type="term" value="F:DNA binding"/>
    <property type="evidence" value="ECO:0007669"/>
    <property type="project" value="InterPro"/>
</dbReference>
<keyword evidence="2" id="KW-0805">Transcription regulation</keyword>
<protein>
    <submittedName>
        <fullName evidence="5">RNA Polymerase Sigma-24 Subunit ECF Subfamily</fullName>
    </submittedName>
</protein>
<dbReference type="SUPFAM" id="SSF88946">
    <property type="entry name" value="Sigma2 domain of RNA polymerase sigma factors"/>
    <property type="match status" value="1"/>
</dbReference>
<proteinExistence type="inferred from homology"/>
<evidence type="ECO:0000313" key="6">
    <source>
        <dbReference type="Proteomes" id="UP000061587"/>
    </source>
</evidence>
<dbReference type="InterPro" id="IPR036388">
    <property type="entry name" value="WH-like_DNA-bd_sf"/>
</dbReference>
<dbReference type="Gene3D" id="1.10.1740.10">
    <property type="match status" value="1"/>
</dbReference>
<dbReference type="GO" id="GO:0006352">
    <property type="term" value="P:DNA-templated transcription initiation"/>
    <property type="evidence" value="ECO:0007669"/>
    <property type="project" value="InterPro"/>
</dbReference>
<evidence type="ECO:0000313" key="5">
    <source>
        <dbReference type="EMBL" id="ALK84460.1"/>
    </source>
</evidence>
<organism evidence="5 6">
    <name type="scientific">Phocaeicola vulgatus</name>
    <name type="common">Bacteroides vulgatus</name>
    <dbReference type="NCBI Taxonomy" id="821"/>
    <lineage>
        <taxon>Bacteria</taxon>
        <taxon>Pseudomonadati</taxon>
        <taxon>Bacteroidota</taxon>
        <taxon>Bacteroidia</taxon>
        <taxon>Bacteroidales</taxon>
        <taxon>Bacteroidaceae</taxon>
        <taxon>Phocaeicola</taxon>
    </lineage>
</organism>
<gene>
    <name evidence="5" type="ORF">BvMPK_1858</name>
</gene>
<dbReference type="InterPro" id="IPR013324">
    <property type="entry name" value="RNA_pol_sigma_r3/r4-like"/>
</dbReference>
<name>A0A0P0L8J9_PHOVU</name>
<reference evidence="6" key="1">
    <citation type="submission" date="2015-10" db="EMBL/GenBank/DDBJ databases">
        <title>Extensive mobilome-driven genome diversification in gut-associated Bacteroides vulgatus mpk.</title>
        <authorList>
            <person name="Beier S."/>
            <person name="Lange A."/>
            <person name="Huson D.H."/>
            <person name="Frick J.-S."/>
            <person name="Autenrieth I.B."/>
        </authorList>
    </citation>
    <scope>NUCLEOTIDE SEQUENCE [LARGE SCALE GENOMIC DNA]</scope>
    <source>
        <strain evidence="6">mpk</strain>
    </source>
</reference>
<dbReference type="EMBL" id="CP013020">
    <property type="protein sequence ID" value="ALK84460.1"/>
    <property type="molecule type" value="Genomic_DNA"/>
</dbReference>
<dbReference type="Proteomes" id="UP000061587">
    <property type="component" value="Chromosome"/>
</dbReference>
<reference evidence="5 6" key="2">
    <citation type="journal article" date="2016" name="Genome Biol. Evol.">
        <title>Extensive mobilome-driven genome diversification in mouse gut-associated Bacteroides vulgatus mpk.</title>
        <authorList>
            <person name="Lange A."/>
            <person name="Beier S."/>
            <person name="Steimle A."/>
            <person name="Autenrieth I.B."/>
            <person name="Huson D.H."/>
            <person name="Frick J.S."/>
        </authorList>
    </citation>
    <scope>NUCLEOTIDE SEQUENCE [LARGE SCALE GENOMIC DNA]</scope>
    <source>
        <strain evidence="6">mpk</strain>
    </source>
</reference>
<dbReference type="Pfam" id="PF04542">
    <property type="entry name" value="Sigma70_r2"/>
    <property type="match status" value="1"/>
</dbReference>
<evidence type="ECO:0000256" key="2">
    <source>
        <dbReference type="ARBA" id="ARBA00023015"/>
    </source>
</evidence>
<dbReference type="PRINTS" id="PR00038">
    <property type="entry name" value="HTHLUXR"/>
</dbReference>
<evidence type="ECO:0000256" key="1">
    <source>
        <dbReference type="ARBA" id="ARBA00010641"/>
    </source>
</evidence>
<dbReference type="InterPro" id="IPR039425">
    <property type="entry name" value="RNA_pol_sigma-70-like"/>
</dbReference>
<evidence type="ECO:0000256" key="4">
    <source>
        <dbReference type="ARBA" id="ARBA00023163"/>
    </source>
</evidence>
<dbReference type="AlphaFoldDB" id="A0A0P0L8J9"/>
<dbReference type="InterPro" id="IPR014284">
    <property type="entry name" value="RNA_pol_sigma-70_dom"/>
</dbReference>
<evidence type="ECO:0000256" key="3">
    <source>
        <dbReference type="ARBA" id="ARBA00023082"/>
    </source>
</evidence>
<dbReference type="PATRIC" id="fig|821.40.peg.2221"/>